<evidence type="ECO:0000313" key="2">
    <source>
        <dbReference type="Proteomes" id="UP000325141"/>
    </source>
</evidence>
<reference evidence="1 2" key="1">
    <citation type="submission" date="2019-09" db="EMBL/GenBank/DDBJ databases">
        <title>Genome sequence and assembly of Flavobacterium sp.</title>
        <authorList>
            <person name="Chhetri G."/>
        </authorList>
    </citation>
    <scope>NUCLEOTIDE SEQUENCE [LARGE SCALE GENOMIC DNA]</scope>
    <source>
        <strain evidence="1 2">SNL9</strain>
    </source>
</reference>
<evidence type="ECO:0000313" key="1">
    <source>
        <dbReference type="EMBL" id="KAA5531806.1"/>
    </source>
</evidence>
<keyword evidence="2" id="KW-1185">Reference proteome</keyword>
<proteinExistence type="predicted"/>
<accession>A0A5M6C9I0</accession>
<dbReference type="RefSeq" id="WP_150014705.1">
    <property type="nucleotide sequence ID" value="NZ_VWSG01000016.1"/>
</dbReference>
<organism evidence="1 2">
    <name type="scientific">Paenimyroides baculatum</name>
    <dbReference type="NCBI Taxonomy" id="2608000"/>
    <lineage>
        <taxon>Bacteria</taxon>
        <taxon>Pseudomonadati</taxon>
        <taxon>Bacteroidota</taxon>
        <taxon>Flavobacteriia</taxon>
        <taxon>Flavobacteriales</taxon>
        <taxon>Flavobacteriaceae</taxon>
        <taxon>Paenimyroides</taxon>
    </lineage>
</organism>
<sequence>MQFIKNFIEKSATKDLVENPPTLQKVQEFFNHCSNRNIRSAADYSHQFKYGIGSLISWYISEPQAALSSSISNCNKPSYIKWSSHPEYAFLSVINNEVSYYYSSTCESEIEQCSLTTDPHHIKIINELFDYYYRKFILEEKAATTDI</sequence>
<protein>
    <submittedName>
        <fullName evidence="1">Uncharacterized protein</fullName>
    </submittedName>
</protein>
<gene>
    <name evidence="1" type="ORF">F0460_15050</name>
</gene>
<comment type="caution">
    <text evidence="1">The sequence shown here is derived from an EMBL/GenBank/DDBJ whole genome shotgun (WGS) entry which is preliminary data.</text>
</comment>
<dbReference type="AlphaFoldDB" id="A0A5M6C9I0"/>
<dbReference type="Proteomes" id="UP000325141">
    <property type="component" value="Unassembled WGS sequence"/>
</dbReference>
<dbReference type="EMBL" id="VWSG01000016">
    <property type="protein sequence ID" value="KAA5531806.1"/>
    <property type="molecule type" value="Genomic_DNA"/>
</dbReference>
<name>A0A5M6C9I0_9FLAO</name>